<keyword evidence="2" id="KW-1185">Reference proteome</keyword>
<sequence>MKVNTLLILIIVFFISCDKKEKKSLENTTSENIQISKKVTDTLIIKSKCAVIFEPTEISIDKRKKEVGEEDFYIGACTSSN</sequence>
<evidence type="ECO:0008006" key="3">
    <source>
        <dbReference type="Google" id="ProtNLM"/>
    </source>
</evidence>
<name>A0A1M5PY97_9FLAO</name>
<dbReference type="Proteomes" id="UP000184516">
    <property type="component" value="Unassembled WGS sequence"/>
</dbReference>
<dbReference type="RefSeq" id="WP_073372048.1">
    <property type="nucleotide sequence ID" value="NZ_FQWB01000015.1"/>
</dbReference>
<evidence type="ECO:0000313" key="1">
    <source>
        <dbReference type="EMBL" id="SHH06835.1"/>
    </source>
</evidence>
<proteinExistence type="predicted"/>
<dbReference type="PROSITE" id="PS51257">
    <property type="entry name" value="PROKAR_LIPOPROTEIN"/>
    <property type="match status" value="1"/>
</dbReference>
<gene>
    <name evidence="1" type="ORF">SAMN05443549_1151</name>
</gene>
<dbReference type="EMBL" id="FQWB01000015">
    <property type="protein sequence ID" value="SHH06835.1"/>
    <property type="molecule type" value="Genomic_DNA"/>
</dbReference>
<reference evidence="2" key="1">
    <citation type="submission" date="2016-11" db="EMBL/GenBank/DDBJ databases">
        <authorList>
            <person name="Varghese N."/>
            <person name="Submissions S."/>
        </authorList>
    </citation>
    <scope>NUCLEOTIDE SEQUENCE [LARGE SCALE GENOMIC DNA]</scope>
    <source>
        <strain evidence="2">DSM 19978</strain>
    </source>
</reference>
<accession>A0A1M5PY97</accession>
<organism evidence="1 2">
    <name type="scientific">Flavobacterium fluvii</name>
    <dbReference type="NCBI Taxonomy" id="468056"/>
    <lineage>
        <taxon>Bacteria</taxon>
        <taxon>Pseudomonadati</taxon>
        <taxon>Bacteroidota</taxon>
        <taxon>Flavobacteriia</taxon>
        <taxon>Flavobacteriales</taxon>
        <taxon>Flavobacteriaceae</taxon>
        <taxon>Flavobacterium</taxon>
    </lineage>
</organism>
<protein>
    <recommendedName>
        <fullName evidence="3">Lipoprotein</fullName>
    </recommendedName>
</protein>
<evidence type="ECO:0000313" key="2">
    <source>
        <dbReference type="Proteomes" id="UP000184516"/>
    </source>
</evidence>
<dbReference type="AlphaFoldDB" id="A0A1M5PY97"/>